<dbReference type="PANTHER" id="PTHR42877:SF10">
    <property type="entry name" value="L-ORNITHINE N(5)-OXYGENASE"/>
    <property type="match status" value="1"/>
</dbReference>
<dbReference type="GO" id="GO:0050661">
    <property type="term" value="F:NADP binding"/>
    <property type="evidence" value="ECO:0007669"/>
    <property type="project" value="InterPro"/>
</dbReference>
<dbReference type="PANTHER" id="PTHR42877">
    <property type="entry name" value="L-ORNITHINE N(5)-MONOOXYGENASE-RELATED"/>
    <property type="match status" value="1"/>
</dbReference>
<dbReference type="InterPro" id="IPR020946">
    <property type="entry name" value="Flavin_mOase-like"/>
</dbReference>
<dbReference type="EMBL" id="JAFJYH010000008">
    <property type="protein sequence ID" value="KAG4425641.1"/>
    <property type="molecule type" value="Genomic_DNA"/>
</dbReference>
<keyword evidence="4" id="KW-0560">Oxidoreductase</keyword>
<protein>
    <submittedName>
        <fullName evidence="5">Uncharacterized protein</fullName>
    </submittedName>
</protein>
<evidence type="ECO:0000256" key="1">
    <source>
        <dbReference type="ARBA" id="ARBA00010139"/>
    </source>
</evidence>
<evidence type="ECO:0000313" key="5">
    <source>
        <dbReference type="EMBL" id="KAG4425641.1"/>
    </source>
</evidence>
<evidence type="ECO:0000256" key="2">
    <source>
        <dbReference type="ARBA" id="ARBA00022630"/>
    </source>
</evidence>
<dbReference type="InterPro" id="IPR036188">
    <property type="entry name" value="FAD/NAD-bd_sf"/>
</dbReference>
<sequence>MSSILNQRPDVMYGNSIRKDNGYDASSYTYYPVAIIGAGESGIAMGCRLKEVLGHDQFRIFDRQSGIGGTWWINRYPGVACDVPAIFYSFSFCPNPQWTTFYPEGREIVTYLQGVCDKYQIVDKIQLNTDVRECKWLEDEQVWEVTLQHLLTGVGDLSEYDRAKKIREEGRQSVYVSEEKIRCKVLVSSVGGLVEPKVWPENIPGNDKFQGEIFHSARWRYDVDFTDKDVIVVGTGCSAAQFVPQLTKKYGAKSVTQLMRSPPWVVPRQIPPGGNKWWEKWSPWLNTHVRGFGKVTRFIIAAGAEYDWRLFGSDEYHEKERKKMEAQLLAHMHKSVPKKYHEILTPNYGVGCKRRIFDTTWFSGLNDPFIELTTLPLASLGEKTVTLGPGRTYPAMSDTSSSAPSHEVTIPADIIVLANGFETTKWLHPLDITGRDGKKLHDVFDERGGAQMYMGTAMDGFPNFFTIFGPNTATGHSSVILASENMVNMSLKFIGPILKGDVAIAEIKKDAELEWARDTQSALKKRVWNTGGCGSWYKDEKGWNSTVYPYTQIWFTIRCMFPTWSDWDIKYTRKGLLKKSALTLLKSLALVAFIIGIIKERQHGLVPRSKAYLRGVARTLLVSGASILQVAANKV</sequence>
<keyword evidence="3" id="KW-0274">FAD</keyword>
<reference evidence="5" key="1">
    <citation type="submission" date="2021-02" db="EMBL/GenBank/DDBJ databases">
        <title>Genome sequence Cadophora malorum strain M34.</title>
        <authorList>
            <person name="Stefanovic E."/>
            <person name="Vu D."/>
            <person name="Scully C."/>
            <person name="Dijksterhuis J."/>
            <person name="Roader J."/>
            <person name="Houbraken J."/>
        </authorList>
    </citation>
    <scope>NUCLEOTIDE SEQUENCE</scope>
    <source>
        <strain evidence="5">M34</strain>
    </source>
</reference>
<proteinExistence type="inferred from homology"/>
<dbReference type="GO" id="GO:0050660">
    <property type="term" value="F:flavin adenine dinucleotide binding"/>
    <property type="evidence" value="ECO:0007669"/>
    <property type="project" value="InterPro"/>
</dbReference>
<name>A0A8H7WJ13_9HELO</name>
<dbReference type="AlphaFoldDB" id="A0A8H7WJ13"/>
<dbReference type="Proteomes" id="UP000664132">
    <property type="component" value="Unassembled WGS sequence"/>
</dbReference>
<accession>A0A8H7WJ13</accession>
<gene>
    <name evidence="5" type="ORF">IFR04_001103</name>
</gene>
<comment type="similarity">
    <text evidence="1">Belongs to the FAD-binding monooxygenase family.</text>
</comment>
<organism evidence="5 6">
    <name type="scientific">Cadophora malorum</name>
    <dbReference type="NCBI Taxonomy" id="108018"/>
    <lineage>
        <taxon>Eukaryota</taxon>
        <taxon>Fungi</taxon>
        <taxon>Dikarya</taxon>
        <taxon>Ascomycota</taxon>
        <taxon>Pezizomycotina</taxon>
        <taxon>Leotiomycetes</taxon>
        <taxon>Helotiales</taxon>
        <taxon>Ploettnerulaceae</taxon>
        <taxon>Cadophora</taxon>
    </lineage>
</organism>
<evidence type="ECO:0000256" key="3">
    <source>
        <dbReference type="ARBA" id="ARBA00022827"/>
    </source>
</evidence>
<dbReference type="Gene3D" id="3.50.50.60">
    <property type="entry name" value="FAD/NAD(P)-binding domain"/>
    <property type="match status" value="3"/>
</dbReference>
<keyword evidence="2" id="KW-0285">Flavoprotein</keyword>
<dbReference type="SUPFAM" id="SSF51905">
    <property type="entry name" value="FAD/NAD(P)-binding domain"/>
    <property type="match status" value="2"/>
</dbReference>
<evidence type="ECO:0000313" key="6">
    <source>
        <dbReference type="Proteomes" id="UP000664132"/>
    </source>
</evidence>
<keyword evidence="6" id="KW-1185">Reference proteome</keyword>
<comment type="caution">
    <text evidence="5">The sequence shown here is derived from an EMBL/GenBank/DDBJ whole genome shotgun (WGS) entry which is preliminary data.</text>
</comment>
<dbReference type="OrthoDB" id="3971593at2759"/>
<dbReference type="Pfam" id="PF00743">
    <property type="entry name" value="FMO-like"/>
    <property type="match status" value="1"/>
</dbReference>
<dbReference type="InterPro" id="IPR051209">
    <property type="entry name" value="FAD-bind_Monooxygenase_sf"/>
</dbReference>
<evidence type="ECO:0000256" key="4">
    <source>
        <dbReference type="ARBA" id="ARBA00023002"/>
    </source>
</evidence>
<dbReference type="GO" id="GO:0004499">
    <property type="term" value="F:N,N-dimethylaniline monooxygenase activity"/>
    <property type="evidence" value="ECO:0007669"/>
    <property type="project" value="InterPro"/>
</dbReference>